<dbReference type="Pfam" id="PF14555">
    <property type="entry name" value="UBA_4"/>
    <property type="match status" value="1"/>
</dbReference>
<dbReference type="InterPro" id="IPR036249">
    <property type="entry name" value="Thioredoxin-like_sf"/>
</dbReference>
<dbReference type="SMART" id="SM00166">
    <property type="entry name" value="UBX"/>
    <property type="match status" value="1"/>
</dbReference>
<dbReference type="GO" id="GO:0043130">
    <property type="term" value="F:ubiquitin binding"/>
    <property type="evidence" value="ECO:0007669"/>
    <property type="project" value="TreeGrafter"/>
</dbReference>
<dbReference type="GO" id="GO:0036503">
    <property type="term" value="P:ERAD pathway"/>
    <property type="evidence" value="ECO:0007669"/>
    <property type="project" value="TreeGrafter"/>
</dbReference>
<dbReference type="GO" id="GO:0005783">
    <property type="term" value="C:endoplasmic reticulum"/>
    <property type="evidence" value="ECO:0007669"/>
    <property type="project" value="TreeGrafter"/>
</dbReference>
<dbReference type="GeneID" id="19013092"/>
<dbReference type="KEGG" id="bpg:Bathy10g00150"/>
<dbReference type="Proteomes" id="UP000198341">
    <property type="component" value="Chromosome 10"/>
</dbReference>
<dbReference type="InterPro" id="IPR029071">
    <property type="entry name" value="Ubiquitin-like_domsf"/>
</dbReference>
<dbReference type="InterPro" id="IPR006577">
    <property type="entry name" value="UAS"/>
</dbReference>
<dbReference type="OrthoDB" id="1026733at2759"/>
<feature type="domain" description="UBX" evidence="3">
    <location>
        <begin position="429"/>
        <end position="491"/>
    </location>
</feature>
<proteinExistence type="predicted"/>
<name>K8EJI6_9CHLO</name>
<dbReference type="PROSITE" id="PS50033">
    <property type="entry name" value="UBX"/>
    <property type="match status" value="1"/>
</dbReference>
<gene>
    <name evidence="4" type="ordered locus">Bathy10g00150</name>
</gene>
<dbReference type="PANTHER" id="PTHR23322:SF1">
    <property type="entry name" value="FAS-ASSOCIATED FACTOR 2"/>
    <property type="match status" value="1"/>
</dbReference>
<protein>
    <recommendedName>
        <fullName evidence="3">UBX domain-containing protein</fullName>
    </recommendedName>
</protein>
<evidence type="ECO:0000256" key="1">
    <source>
        <dbReference type="ARBA" id="ARBA00023054"/>
    </source>
</evidence>
<evidence type="ECO:0000259" key="3">
    <source>
        <dbReference type="PROSITE" id="PS50033"/>
    </source>
</evidence>
<evidence type="ECO:0000256" key="2">
    <source>
        <dbReference type="SAM" id="MobiDB-lite"/>
    </source>
</evidence>
<feature type="compositionally biased region" description="Basic and acidic residues" evidence="2">
    <location>
        <begin position="86"/>
        <end position="112"/>
    </location>
</feature>
<dbReference type="PANTHER" id="PTHR23322">
    <property type="entry name" value="FAS-ASSOCIATED PROTEIN"/>
    <property type="match status" value="1"/>
</dbReference>
<feature type="compositionally biased region" description="Acidic residues" evidence="2">
    <location>
        <begin position="69"/>
        <end position="80"/>
    </location>
</feature>
<feature type="region of interest" description="Disordered" evidence="2">
    <location>
        <begin position="69"/>
        <end position="120"/>
    </location>
</feature>
<dbReference type="STRING" id="41875.K8EJI6"/>
<dbReference type="Gene3D" id="3.40.30.10">
    <property type="entry name" value="Glutaredoxin"/>
    <property type="match status" value="1"/>
</dbReference>
<evidence type="ECO:0000313" key="4">
    <source>
        <dbReference type="EMBL" id="CCO18352.1"/>
    </source>
</evidence>
<dbReference type="eggNOG" id="KOG1363">
    <property type="taxonomic scope" value="Eukaryota"/>
</dbReference>
<accession>K8EJI6</accession>
<reference evidence="4 5" key="1">
    <citation type="submission" date="2011-10" db="EMBL/GenBank/DDBJ databases">
        <authorList>
            <person name="Genoscope - CEA"/>
        </authorList>
    </citation>
    <scope>NUCLEOTIDE SEQUENCE [LARGE SCALE GENOMIC DNA]</scope>
    <source>
        <strain evidence="4 5">RCC 1105</strain>
    </source>
</reference>
<organism evidence="4 5">
    <name type="scientific">Bathycoccus prasinos</name>
    <dbReference type="NCBI Taxonomy" id="41875"/>
    <lineage>
        <taxon>Eukaryota</taxon>
        <taxon>Viridiplantae</taxon>
        <taxon>Chlorophyta</taxon>
        <taxon>Mamiellophyceae</taxon>
        <taxon>Mamiellales</taxon>
        <taxon>Bathycoccaceae</taxon>
        <taxon>Bathycoccus</taxon>
    </lineage>
</organism>
<dbReference type="AlphaFoldDB" id="K8EJI6"/>
<dbReference type="InterPro" id="IPR001012">
    <property type="entry name" value="UBX_dom"/>
</dbReference>
<keyword evidence="1" id="KW-0175">Coiled coil</keyword>
<keyword evidence="5" id="KW-1185">Reference proteome</keyword>
<dbReference type="EMBL" id="FO082269">
    <property type="protein sequence ID" value="CCO18352.1"/>
    <property type="molecule type" value="Genomic_DNA"/>
</dbReference>
<sequence>MVDDNDDIDAAAIQSLVEIAQLNPTQARNALKHYGNSLENACNAFFNGSLQFTENDAIKLPADIDIVDGEEEEEEDDDLVMIDGDGTDRRTRRGNENRRSQQQEQEQTRHENATNQQQQQQQQLVPLLPVRAVFGLLSVAVKITSTILSKILPSNVLSSLSRAFRAHRLNQRYLAASARGRGAVGPTRGDPIEAAKEFRRTFMNENDGNCLINFVELSHSDALRMAKSEYKLCFVYLHSPIHDDALGFCKDVLNDPNVASFVNEKFVAWGGDVSNSDALLLALGVSPSSFPYCALLNSSGSRVSLVVSVEGYCGSDELLEVLEKSIEDASGSMSEARSRNEAAENDRLLREEQDAAFRASLAADAAKEAKRVQEMEEEEARLKEAENERLENERIESENRRKEEERAMALKNRREEKAARLKPEPEMSVTENVTKIAFRMADGSRVERRFASRESTLNDVYDFVDTLECVSETKYSLVSNFPRKVFHRTDELLIEVSELSSNGAMLFVQSEEQ</sequence>
<feature type="region of interest" description="Disordered" evidence="2">
    <location>
        <begin position="376"/>
        <end position="405"/>
    </location>
</feature>
<dbReference type="Pfam" id="PF00789">
    <property type="entry name" value="UBX"/>
    <property type="match status" value="1"/>
</dbReference>
<dbReference type="SUPFAM" id="SSF52833">
    <property type="entry name" value="Thioredoxin-like"/>
    <property type="match status" value="1"/>
</dbReference>
<dbReference type="InterPro" id="IPR050730">
    <property type="entry name" value="UBX_domain-protein"/>
</dbReference>
<dbReference type="SUPFAM" id="SSF54236">
    <property type="entry name" value="Ubiquitin-like"/>
    <property type="match status" value="1"/>
</dbReference>
<dbReference type="RefSeq" id="XP_007510819.1">
    <property type="nucleotide sequence ID" value="XM_007510757.1"/>
</dbReference>
<dbReference type="SMART" id="SM00594">
    <property type="entry name" value="UAS"/>
    <property type="match status" value="1"/>
</dbReference>
<evidence type="ECO:0000313" key="5">
    <source>
        <dbReference type="Proteomes" id="UP000198341"/>
    </source>
</evidence>
<dbReference type="Gene3D" id="3.10.20.90">
    <property type="entry name" value="Phosphatidylinositol 3-kinase Catalytic Subunit, Chain A, domain 1"/>
    <property type="match status" value="1"/>
</dbReference>